<reference evidence="1" key="2">
    <citation type="journal article" date="2015" name="Fish Shellfish Immunol.">
        <title>Early steps in the European eel (Anguilla anguilla)-Vibrio vulnificus interaction in the gills: Role of the RtxA13 toxin.</title>
        <authorList>
            <person name="Callol A."/>
            <person name="Pajuelo D."/>
            <person name="Ebbesson L."/>
            <person name="Teles M."/>
            <person name="MacKenzie S."/>
            <person name="Amaro C."/>
        </authorList>
    </citation>
    <scope>NUCLEOTIDE SEQUENCE</scope>
</reference>
<accession>A0A0E9W4M3</accession>
<protein>
    <submittedName>
        <fullName evidence="1">Uncharacterized protein</fullName>
    </submittedName>
</protein>
<sequence>MGLNRPNVRKPLCSNPLGWEFRMQYVQSLCLTSGRANSEGFLSRSHKGMFCNNINDNIDI</sequence>
<reference evidence="1" key="1">
    <citation type="submission" date="2014-11" db="EMBL/GenBank/DDBJ databases">
        <authorList>
            <person name="Amaro Gonzalez C."/>
        </authorList>
    </citation>
    <scope>NUCLEOTIDE SEQUENCE</scope>
</reference>
<dbReference type="EMBL" id="GBXM01023331">
    <property type="protein sequence ID" value="JAH85246.1"/>
    <property type="molecule type" value="Transcribed_RNA"/>
</dbReference>
<name>A0A0E9W4M3_ANGAN</name>
<organism evidence="1">
    <name type="scientific">Anguilla anguilla</name>
    <name type="common">European freshwater eel</name>
    <name type="synonym">Muraena anguilla</name>
    <dbReference type="NCBI Taxonomy" id="7936"/>
    <lineage>
        <taxon>Eukaryota</taxon>
        <taxon>Metazoa</taxon>
        <taxon>Chordata</taxon>
        <taxon>Craniata</taxon>
        <taxon>Vertebrata</taxon>
        <taxon>Euteleostomi</taxon>
        <taxon>Actinopterygii</taxon>
        <taxon>Neopterygii</taxon>
        <taxon>Teleostei</taxon>
        <taxon>Anguilliformes</taxon>
        <taxon>Anguillidae</taxon>
        <taxon>Anguilla</taxon>
    </lineage>
</organism>
<dbReference type="AlphaFoldDB" id="A0A0E9W4M3"/>
<evidence type="ECO:0000313" key="1">
    <source>
        <dbReference type="EMBL" id="JAH85246.1"/>
    </source>
</evidence>
<proteinExistence type="predicted"/>